<evidence type="ECO:0000256" key="1">
    <source>
        <dbReference type="SAM" id="MobiDB-lite"/>
    </source>
</evidence>
<proteinExistence type="predicted"/>
<organism evidence="2 3">
    <name type="scientific">Schaalia georgiae F0490</name>
    <dbReference type="NCBI Taxonomy" id="1125717"/>
    <lineage>
        <taxon>Bacteria</taxon>
        <taxon>Bacillati</taxon>
        <taxon>Actinomycetota</taxon>
        <taxon>Actinomycetes</taxon>
        <taxon>Actinomycetales</taxon>
        <taxon>Actinomycetaceae</taxon>
        <taxon>Schaalia</taxon>
    </lineage>
</organism>
<dbReference type="PATRIC" id="fig|1125717.3.peg.933"/>
<dbReference type="AlphaFoldDB" id="J0NN71"/>
<accession>J0NN71</accession>
<dbReference type="Proteomes" id="UP000004578">
    <property type="component" value="Unassembled WGS sequence"/>
</dbReference>
<reference evidence="2 3" key="1">
    <citation type="submission" date="2012-05" db="EMBL/GenBank/DDBJ databases">
        <authorList>
            <person name="Harkins D.M."/>
            <person name="Madupu R."/>
            <person name="Durkin A.S."/>
            <person name="Torralba M."/>
            <person name="Methe B."/>
            <person name="Sutton G.G."/>
            <person name="Nelson K.E."/>
        </authorList>
    </citation>
    <scope>NUCLEOTIDE SEQUENCE [LARGE SCALE GENOMIC DNA]</scope>
    <source>
        <strain evidence="2 3">F0490</strain>
    </source>
</reference>
<evidence type="ECO:0000313" key="2">
    <source>
        <dbReference type="EMBL" id="EJF46202.1"/>
    </source>
</evidence>
<name>J0NN71_9ACTO</name>
<keyword evidence="3" id="KW-1185">Reference proteome</keyword>
<comment type="caution">
    <text evidence="2">The sequence shown here is derived from an EMBL/GenBank/DDBJ whole genome shotgun (WGS) entry which is preliminary data.</text>
</comment>
<sequence>MVRGAVRHGPSLVTATGARSRSTRWARPEAVLSLLCGPDGGVK</sequence>
<dbReference type="EMBL" id="AKFS01000143">
    <property type="protein sequence ID" value="EJF46202.1"/>
    <property type="molecule type" value="Genomic_DNA"/>
</dbReference>
<gene>
    <name evidence="2" type="ORF">HMPREF1317_0993</name>
</gene>
<feature type="region of interest" description="Disordered" evidence="1">
    <location>
        <begin position="1"/>
        <end position="20"/>
    </location>
</feature>
<protein>
    <submittedName>
        <fullName evidence="2">Uncharacterized protein</fullName>
    </submittedName>
</protein>
<evidence type="ECO:0000313" key="3">
    <source>
        <dbReference type="Proteomes" id="UP000004578"/>
    </source>
</evidence>